<dbReference type="EMBL" id="MFJC01000052">
    <property type="protein sequence ID" value="OGG08688.1"/>
    <property type="molecule type" value="Genomic_DNA"/>
</dbReference>
<accession>A0A1F5Z8A8</accession>
<protein>
    <submittedName>
        <fullName evidence="2">Uncharacterized protein</fullName>
    </submittedName>
</protein>
<dbReference type="AlphaFoldDB" id="A0A1F5Z8A8"/>
<dbReference type="STRING" id="1798373.A2154_01715"/>
<comment type="caution">
    <text evidence="2">The sequence shown here is derived from an EMBL/GenBank/DDBJ whole genome shotgun (WGS) entry which is preliminary data.</text>
</comment>
<organism evidence="2 3">
    <name type="scientific">Candidatus Gottesmanbacteria bacterium RBG_16_43_7</name>
    <dbReference type="NCBI Taxonomy" id="1798373"/>
    <lineage>
        <taxon>Bacteria</taxon>
        <taxon>Candidatus Gottesmaniibacteriota</taxon>
    </lineage>
</organism>
<feature type="transmembrane region" description="Helical" evidence="1">
    <location>
        <begin position="151"/>
        <end position="170"/>
    </location>
</feature>
<evidence type="ECO:0000313" key="2">
    <source>
        <dbReference type="EMBL" id="OGG08688.1"/>
    </source>
</evidence>
<feature type="transmembrane region" description="Helical" evidence="1">
    <location>
        <begin position="39"/>
        <end position="62"/>
    </location>
</feature>
<dbReference type="Proteomes" id="UP000176854">
    <property type="component" value="Unassembled WGS sequence"/>
</dbReference>
<feature type="transmembrane region" description="Helical" evidence="1">
    <location>
        <begin position="74"/>
        <end position="97"/>
    </location>
</feature>
<gene>
    <name evidence="2" type="ORF">A2154_01715</name>
</gene>
<sequence length="177" mass="20960">MIKSMDPIILILGFSSFFIFVVLQTIIFRFIDSRKVMKWLLYLFVLTELISAVFFRYFLAVYFHLNQKQLITVLLYHFLLYSGLVYLYVGVFFGIAVTSIRIQILSLIVAAGERGLAKEKLYRTYGRHKIIAYRLERLVSSRYLTVSGQKYWVVSSINLFIIHTYIQMLLRRIFNKL</sequence>
<evidence type="ECO:0000313" key="3">
    <source>
        <dbReference type="Proteomes" id="UP000176854"/>
    </source>
</evidence>
<keyword evidence="1" id="KW-1133">Transmembrane helix</keyword>
<proteinExistence type="predicted"/>
<evidence type="ECO:0000256" key="1">
    <source>
        <dbReference type="SAM" id="Phobius"/>
    </source>
</evidence>
<keyword evidence="1" id="KW-0472">Membrane</keyword>
<name>A0A1F5Z8A8_9BACT</name>
<reference evidence="2 3" key="1">
    <citation type="journal article" date="2016" name="Nat. Commun.">
        <title>Thousands of microbial genomes shed light on interconnected biogeochemical processes in an aquifer system.</title>
        <authorList>
            <person name="Anantharaman K."/>
            <person name="Brown C.T."/>
            <person name="Hug L.A."/>
            <person name="Sharon I."/>
            <person name="Castelle C.J."/>
            <person name="Probst A.J."/>
            <person name="Thomas B.C."/>
            <person name="Singh A."/>
            <person name="Wilkins M.J."/>
            <person name="Karaoz U."/>
            <person name="Brodie E.L."/>
            <person name="Williams K.H."/>
            <person name="Hubbard S.S."/>
            <person name="Banfield J.F."/>
        </authorList>
    </citation>
    <scope>NUCLEOTIDE SEQUENCE [LARGE SCALE GENOMIC DNA]</scope>
</reference>
<feature type="transmembrane region" description="Helical" evidence="1">
    <location>
        <begin position="7"/>
        <end position="27"/>
    </location>
</feature>
<keyword evidence="1" id="KW-0812">Transmembrane</keyword>